<organism evidence="2 3">
    <name type="scientific">Paradevosia shaoguanensis</name>
    <dbReference type="NCBI Taxonomy" id="1335043"/>
    <lineage>
        <taxon>Bacteria</taxon>
        <taxon>Pseudomonadati</taxon>
        <taxon>Pseudomonadota</taxon>
        <taxon>Alphaproteobacteria</taxon>
        <taxon>Hyphomicrobiales</taxon>
        <taxon>Devosiaceae</taxon>
        <taxon>Paradevosia</taxon>
    </lineage>
</organism>
<reference evidence="2" key="1">
    <citation type="submission" date="2022-03" db="EMBL/GenBank/DDBJ databases">
        <title>The complete genome sequence of a Methyloterrigena soli.</title>
        <authorList>
            <person name="Zi Z."/>
        </authorList>
    </citation>
    <scope>NUCLEOTIDE SEQUENCE</scope>
    <source>
        <strain evidence="2">M48</strain>
    </source>
</reference>
<dbReference type="EMBL" id="JALAZD010000001">
    <property type="protein sequence ID" value="MCI0125948.1"/>
    <property type="molecule type" value="Genomic_DNA"/>
</dbReference>
<dbReference type="SUPFAM" id="SSF82771">
    <property type="entry name" value="GIY-YIG endonuclease"/>
    <property type="match status" value="1"/>
</dbReference>
<dbReference type="InterPro" id="IPR035901">
    <property type="entry name" value="GIY-YIG_endonuc_sf"/>
</dbReference>
<dbReference type="RefSeq" id="WP_281735017.1">
    <property type="nucleotide sequence ID" value="NZ_JAKETQ010000001.1"/>
</dbReference>
<gene>
    <name evidence="2" type="ORF">ML536_03820</name>
</gene>
<feature type="domain" description="GIY-YIG" evidence="1">
    <location>
        <begin position="207"/>
        <end position="297"/>
    </location>
</feature>
<evidence type="ECO:0000259" key="1">
    <source>
        <dbReference type="PROSITE" id="PS50164"/>
    </source>
</evidence>
<evidence type="ECO:0000313" key="3">
    <source>
        <dbReference type="Proteomes" id="UP001156140"/>
    </source>
</evidence>
<comment type="caution">
    <text evidence="2">The sequence shown here is derived from an EMBL/GenBank/DDBJ whole genome shotgun (WGS) entry which is preliminary data.</text>
</comment>
<protein>
    <submittedName>
        <fullName evidence="2">GIY-YIG nuclease family protein</fullName>
    </submittedName>
</protein>
<name>A0AA41QK27_9HYPH</name>
<dbReference type="CDD" id="cd10446">
    <property type="entry name" value="GIY-YIG_unchar_1"/>
    <property type="match status" value="1"/>
</dbReference>
<proteinExistence type="predicted"/>
<dbReference type="AlphaFoldDB" id="A0AA41QK27"/>
<sequence length="298" mass="33974">MLDFKDLLQNVGLNAHKKGEVLLLRHRPFEKKLAQVMPLLVAERPMLFEAYQAVPGLAPQSAMSRAKYVASFLGMRPGEAHFIGLYEVGQARALTYEDFWHLQENIALKQAYGYQGFSKAAAEKSDKLSQFDLKPLSHLSDWKGKLVVSYPPPERSWFRWMDRGDFPVKAILAENAFAQSVPDWREIEIRAPELSLLPQSWRAKLSEWRGIYLIFDETDGMRYVGSAYGAENILGRWMTYAKTGHGGNIKLKGRNPTGFSFSILERLSPDLPAQEVIDRENSWKKRLHTIGQFGLNTN</sequence>
<dbReference type="Proteomes" id="UP001156140">
    <property type="component" value="Unassembled WGS sequence"/>
</dbReference>
<dbReference type="PROSITE" id="PS50164">
    <property type="entry name" value="GIY_YIG"/>
    <property type="match status" value="1"/>
</dbReference>
<dbReference type="Pfam" id="PF01541">
    <property type="entry name" value="GIY-YIG"/>
    <property type="match status" value="1"/>
</dbReference>
<keyword evidence="3" id="KW-1185">Reference proteome</keyword>
<dbReference type="Gene3D" id="3.40.1440.10">
    <property type="entry name" value="GIY-YIG endonuclease"/>
    <property type="match status" value="1"/>
</dbReference>
<accession>A0AA41QK27</accession>
<dbReference type="InterPro" id="IPR000305">
    <property type="entry name" value="GIY-YIG_endonuc"/>
</dbReference>
<evidence type="ECO:0000313" key="2">
    <source>
        <dbReference type="EMBL" id="MCI0125948.1"/>
    </source>
</evidence>